<dbReference type="InterPro" id="IPR013798">
    <property type="entry name" value="Indole-3-glycerol_P_synth_dom"/>
</dbReference>
<dbReference type="EC" id="4.1.1.48" evidence="9"/>
<accession>A0A1H3Q5V0</accession>
<dbReference type="PANTHER" id="PTHR22854">
    <property type="entry name" value="TRYPTOPHAN BIOSYNTHESIS PROTEIN"/>
    <property type="match status" value="1"/>
</dbReference>
<evidence type="ECO:0000256" key="9">
    <source>
        <dbReference type="HAMAP-Rule" id="MF_00134"/>
    </source>
</evidence>
<evidence type="ECO:0000256" key="3">
    <source>
        <dbReference type="ARBA" id="ARBA00008737"/>
    </source>
</evidence>
<dbReference type="PANTHER" id="PTHR22854:SF2">
    <property type="entry name" value="INDOLE-3-GLYCEROL-PHOSPHATE SYNTHASE"/>
    <property type="match status" value="1"/>
</dbReference>
<dbReference type="EMBL" id="FNPH01000005">
    <property type="protein sequence ID" value="SDZ08884.1"/>
    <property type="molecule type" value="Genomic_DNA"/>
</dbReference>
<evidence type="ECO:0000313" key="12">
    <source>
        <dbReference type="Proteomes" id="UP000242415"/>
    </source>
</evidence>
<proteinExistence type="inferred from homology"/>
<reference evidence="12" key="1">
    <citation type="submission" date="2016-10" db="EMBL/GenBank/DDBJ databases">
        <authorList>
            <person name="Varghese N."/>
            <person name="Submissions S."/>
        </authorList>
    </citation>
    <scope>NUCLEOTIDE SEQUENCE [LARGE SCALE GENOMIC DNA]</scope>
    <source>
        <strain evidence="12">DSM 45245</strain>
    </source>
</reference>
<dbReference type="CDD" id="cd00331">
    <property type="entry name" value="IGPS"/>
    <property type="match status" value="1"/>
</dbReference>
<comment type="pathway">
    <text evidence="2 9">Amino-acid biosynthesis; L-tryptophan biosynthesis; L-tryptophan from chorismate: step 4/5.</text>
</comment>
<keyword evidence="8 9" id="KW-0456">Lyase</keyword>
<dbReference type="PROSITE" id="PS00614">
    <property type="entry name" value="IGPS"/>
    <property type="match status" value="1"/>
</dbReference>
<evidence type="ECO:0000256" key="2">
    <source>
        <dbReference type="ARBA" id="ARBA00004696"/>
    </source>
</evidence>
<keyword evidence="5 9" id="KW-0210">Decarboxylase</keyword>
<keyword evidence="6 9" id="KW-0822">Tryptophan biosynthesis</keyword>
<dbReference type="NCBIfam" id="NF001369">
    <property type="entry name" value="PRK00278.1-1"/>
    <property type="match status" value="1"/>
</dbReference>
<comment type="similarity">
    <text evidence="3 9">Belongs to the TrpC family.</text>
</comment>
<dbReference type="Pfam" id="PF00218">
    <property type="entry name" value="IGPS"/>
    <property type="match status" value="1"/>
</dbReference>
<dbReference type="HAMAP" id="MF_00134_A">
    <property type="entry name" value="IGPS_A"/>
    <property type="match status" value="1"/>
</dbReference>
<keyword evidence="12" id="KW-1185">Reference proteome</keyword>
<keyword evidence="4 9" id="KW-0028">Amino-acid biosynthesis</keyword>
<evidence type="ECO:0000313" key="11">
    <source>
        <dbReference type="EMBL" id="SDZ08884.1"/>
    </source>
</evidence>
<comment type="catalytic activity">
    <reaction evidence="1 9">
        <text>1-(2-carboxyphenylamino)-1-deoxy-D-ribulose 5-phosphate + H(+) = (1S,2R)-1-C-(indol-3-yl)glycerol 3-phosphate + CO2 + H2O</text>
        <dbReference type="Rhea" id="RHEA:23476"/>
        <dbReference type="ChEBI" id="CHEBI:15377"/>
        <dbReference type="ChEBI" id="CHEBI:15378"/>
        <dbReference type="ChEBI" id="CHEBI:16526"/>
        <dbReference type="ChEBI" id="CHEBI:58613"/>
        <dbReference type="ChEBI" id="CHEBI:58866"/>
        <dbReference type="EC" id="4.1.1.48"/>
    </reaction>
</comment>
<dbReference type="HAMAP" id="MF_00134_B">
    <property type="entry name" value="IGPS_B"/>
    <property type="match status" value="1"/>
</dbReference>
<dbReference type="GO" id="GO:0000162">
    <property type="term" value="P:L-tryptophan biosynthetic process"/>
    <property type="evidence" value="ECO:0007669"/>
    <property type="project" value="UniProtKB-UniRule"/>
</dbReference>
<dbReference type="Proteomes" id="UP000242415">
    <property type="component" value="Unassembled WGS sequence"/>
</dbReference>
<dbReference type="InterPro" id="IPR013785">
    <property type="entry name" value="Aldolase_TIM"/>
</dbReference>
<dbReference type="UniPathway" id="UPA00035">
    <property type="reaction ID" value="UER00043"/>
</dbReference>
<evidence type="ECO:0000256" key="1">
    <source>
        <dbReference type="ARBA" id="ARBA00001633"/>
    </source>
</evidence>
<evidence type="ECO:0000256" key="7">
    <source>
        <dbReference type="ARBA" id="ARBA00023141"/>
    </source>
</evidence>
<protein>
    <recommendedName>
        <fullName evidence="9">Indole-3-glycerol phosphate synthase</fullName>
        <shortName evidence="9">IGPS</shortName>
        <ecNumber evidence="9">4.1.1.48</ecNumber>
    </recommendedName>
</protein>
<dbReference type="Gene3D" id="3.20.20.70">
    <property type="entry name" value="Aldolase class I"/>
    <property type="match status" value="1"/>
</dbReference>
<dbReference type="STRING" id="405436.SAMN05444365_105258"/>
<evidence type="ECO:0000256" key="4">
    <source>
        <dbReference type="ARBA" id="ARBA00022605"/>
    </source>
</evidence>
<evidence type="ECO:0000256" key="8">
    <source>
        <dbReference type="ARBA" id="ARBA00023239"/>
    </source>
</evidence>
<dbReference type="InterPro" id="IPR011060">
    <property type="entry name" value="RibuloseP-bd_barrel"/>
</dbReference>
<dbReference type="InterPro" id="IPR001468">
    <property type="entry name" value="Indole-3-GlycerolPSynthase_CS"/>
</dbReference>
<dbReference type="AlphaFoldDB" id="A0A1H3Q5V0"/>
<evidence type="ECO:0000256" key="5">
    <source>
        <dbReference type="ARBA" id="ARBA00022793"/>
    </source>
</evidence>
<dbReference type="GO" id="GO:0004425">
    <property type="term" value="F:indole-3-glycerol-phosphate synthase activity"/>
    <property type="evidence" value="ECO:0007669"/>
    <property type="project" value="UniProtKB-UniRule"/>
</dbReference>
<keyword evidence="7 9" id="KW-0057">Aromatic amino acid biosynthesis</keyword>
<evidence type="ECO:0000259" key="10">
    <source>
        <dbReference type="Pfam" id="PF00218"/>
    </source>
</evidence>
<dbReference type="GO" id="GO:0004640">
    <property type="term" value="F:phosphoribosylanthranilate isomerase activity"/>
    <property type="evidence" value="ECO:0007669"/>
    <property type="project" value="TreeGrafter"/>
</dbReference>
<dbReference type="NCBIfam" id="NF001377">
    <property type="entry name" value="PRK00278.2-4"/>
    <property type="match status" value="1"/>
</dbReference>
<organism evidence="11 12">
    <name type="scientific">Micromonospora pattaloongensis</name>
    <dbReference type="NCBI Taxonomy" id="405436"/>
    <lineage>
        <taxon>Bacteria</taxon>
        <taxon>Bacillati</taxon>
        <taxon>Actinomycetota</taxon>
        <taxon>Actinomycetes</taxon>
        <taxon>Micromonosporales</taxon>
        <taxon>Micromonosporaceae</taxon>
        <taxon>Micromonospora</taxon>
    </lineage>
</organism>
<name>A0A1H3Q5V0_9ACTN</name>
<sequence>MTAEPSYAGDDDAGAARSGSVLDEIIAGVREDVALREQRVPLDRIRELAAAAPPARDAYAALRRPGVAVIAEVKRASPSKGPLADIPDPAELASEYASGGARCISVLTEGRWFGGSLDDLAAVRAAVDIPVLRKDFVVSSYQVHEARAHGADLVLLIVAALEQNVLIGLLERVESLGMTALVEVHDEEEADRALEAGARVIGVNARNLRTLEVDRSVFERIAPGLPNTVVKIAESGVRGPHDLIRYASAGADAVLVGEGLVTQKSPRDAVAELVNAGNHPATPRPVR</sequence>
<dbReference type="SUPFAM" id="SSF51366">
    <property type="entry name" value="Ribulose-phoshate binding barrel"/>
    <property type="match status" value="1"/>
</dbReference>
<evidence type="ECO:0000256" key="6">
    <source>
        <dbReference type="ARBA" id="ARBA00022822"/>
    </source>
</evidence>
<gene>
    <name evidence="9" type="primary">trpC</name>
    <name evidence="11" type="ORF">SAMN05444365_105258</name>
</gene>
<feature type="domain" description="Indole-3-glycerol phosphate synthase" evidence="10">
    <location>
        <begin position="22"/>
        <end position="273"/>
    </location>
</feature>
<dbReference type="InterPro" id="IPR045186">
    <property type="entry name" value="Indole-3-glycerol_P_synth"/>
</dbReference>
<dbReference type="FunFam" id="3.20.20.70:FF:000024">
    <property type="entry name" value="Indole-3-glycerol phosphate synthase"/>
    <property type="match status" value="1"/>
</dbReference>